<dbReference type="PANTHER" id="PTHR36302:SF1">
    <property type="entry name" value="COPPER CHAPERONE PCU(A)C"/>
    <property type="match status" value="1"/>
</dbReference>
<evidence type="ECO:0000313" key="3">
    <source>
        <dbReference type="Proteomes" id="UP001142610"/>
    </source>
</evidence>
<reference evidence="2" key="1">
    <citation type="submission" date="2022-07" db="EMBL/GenBank/DDBJ databases">
        <title>Parvularcula maris sp. nov., an algicidal bacterium isolated from seawater.</title>
        <authorList>
            <person name="Li F."/>
        </authorList>
    </citation>
    <scope>NUCLEOTIDE SEQUENCE</scope>
    <source>
        <strain evidence="2">BGMRC 0090</strain>
    </source>
</reference>
<keyword evidence="3" id="KW-1185">Reference proteome</keyword>
<accession>A0A9X2RJ89</accession>
<dbReference type="AlphaFoldDB" id="A0A9X2RJ89"/>
<gene>
    <name evidence="2" type="ORF">NOG11_04020</name>
</gene>
<sequence>MRHLVLIFAASLLLVACSAEDTNAQGEAQEGFIRLPAEGAGMTAGYLTVEVEEADILTGVSVEGVARTEMHISFEEDGINRMRRVEGFEVSPGEPLVLEPRGKHLMLIGIDEAMKEGESREVTLTFESGRSQTVELPVRGLAPGRGHQH</sequence>
<dbReference type="Proteomes" id="UP001142610">
    <property type="component" value="Unassembled WGS sequence"/>
</dbReference>
<dbReference type="Gene3D" id="2.60.40.1890">
    <property type="entry name" value="PCu(A)C copper chaperone"/>
    <property type="match status" value="1"/>
</dbReference>
<comment type="caution">
    <text evidence="2">The sequence shown here is derived from an EMBL/GenBank/DDBJ whole genome shotgun (WGS) entry which is preliminary data.</text>
</comment>
<name>A0A9X2RJ89_9PROT</name>
<feature type="chain" id="PRO_5040736232" evidence="1">
    <location>
        <begin position="25"/>
        <end position="149"/>
    </location>
</feature>
<dbReference type="InterPro" id="IPR036182">
    <property type="entry name" value="PCuAC_sf"/>
</dbReference>
<proteinExistence type="predicted"/>
<dbReference type="PROSITE" id="PS51257">
    <property type="entry name" value="PROKAR_LIPOPROTEIN"/>
    <property type="match status" value="1"/>
</dbReference>
<organism evidence="2 3">
    <name type="scientific">Parvularcula maris</name>
    <dbReference type="NCBI Taxonomy" id="2965077"/>
    <lineage>
        <taxon>Bacteria</taxon>
        <taxon>Pseudomonadati</taxon>
        <taxon>Pseudomonadota</taxon>
        <taxon>Alphaproteobacteria</taxon>
        <taxon>Parvularculales</taxon>
        <taxon>Parvularculaceae</taxon>
        <taxon>Parvularcula</taxon>
    </lineage>
</organism>
<dbReference type="EMBL" id="JANIBC010000002">
    <property type="protein sequence ID" value="MCQ8184547.1"/>
    <property type="molecule type" value="Genomic_DNA"/>
</dbReference>
<feature type="signal peptide" evidence="1">
    <location>
        <begin position="1"/>
        <end position="24"/>
    </location>
</feature>
<dbReference type="RefSeq" id="WP_256618386.1">
    <property type="nucleotide sequence ID" value="NZ_JANIBC010000002.1"/>
</dbReference>
<dbReference type="PANTHER" id="PTHR36302">
    <property type="entry name" value="BLR7088 PROTEIN"/>
    <property type="match status" value="1"/>
</dbReference>
<dbReference type="SUPFAM" id="SSF110087">
    <property type="entry name" value="DR1885-like metal-binding protein"/>
    <property type="match status" value="1"/>
</dbReference>
<evidence type="ECO:0000256" key="1">
    <source>
        <dbReference type="SAM" id="SignalP"/>
    </source>
</evidence>
<dbReference type="InterPro" id="IPR058248">
    <property type="entry name" value="Lxx211020-like"/>
</dbReference>
<dbReference type="Pfam" id="PF04314">
    <property type="entry name" value="PCuAC"/>
    <property type="match status" value="1"/>
</dbReference>
<evidence type="ECO:0000313" key="2">
    <source>
        <dbReference type="EMBL" id="MCQ8184547.1"/>
    </source>
</evidence>
<protein>
    <submittedName>
        <fullName evidence="2">Copper chaperone PCu(A)C</fullName>
    </submittedName>
</protein>
<dbReference type="InterPro" id="IPR007410">
    <property type="entry name" value="LpqE-like"/>
</dbReference>
<keyword evidence="1" id="KW-0732">Signal</keyword>